<reference evidence="1 2" key="1">
    <citation type="submission" date="2022-01" db="EMBL/GenBank/DDBJ databases">
        <authorList>
            <person name="Xiong W."/>
            <person name="Schranz E."/>
        </authorList>
    </citation>
    <scope>NUCLEOTIDE SEQUENCE [LARGE SCALE GENOMIC DNA]</scope>
</reference>
<accession>A0AAU9PCN1</accession>
<keyword evidence="2" id="KW-1185">Reference proteome</keyword>
<sequence length="102" mass="12437">MDSKLFLLRITLIQITERLQYLEEERDVMDMRTLLIQDQLQETRDEPQFHHQVLEEVISHTCRLELHVERMESRFSLSDIWLELEYRLLVQLMALLIVYCGF</sequence>
<dbReference type="EMBL" id="CAKMRJ010005634">
    <property type="protein sequence ID" value="CAH1447837.1"/>
    <property type="molecule type" value="Genomic_DNA"/>
</dbReference>
<gene>
    <name evidence="1" type="ORF">LVIROSA_LOCUS33419</name>
</gene>
<dbReference type="Proteomes" id="UP001157418">
    <property type="component" value="Unassembled WGS sequence"/>
</dbReference>
<organism evidence="1 2">
    <name type="scientific">Lactuca virosa</name>
    <dbReference type="NCBI Taxonomy" id="75947"/>
    <lineage>
        <taxon>Eukaryota</taxon>
        <taxon>Viridiplantae</taxon>
        <taxon>Streptophyta</taxon>
        <taxon>Embryophyta</taxon>
        <taxon>Tracheophyta</taxon>
        <taxon>Spermatophyta</taxon>
        <taxon>Magnoliopsida</taxon>
        <taxon>eudicotyledons</taxon>
        <taxon>Gunneridae</taxon>
        <taxon>Pentapetalae</taxon>
        <taxon>asterids</taxon>
        <taxon>campanulids</taxon>
        <taxon>Asterales</taxon>
        <taxon>Asteraceae</taxon>
        <taxon>Cichorioideae</taxon>
        <taxon>Cichorieae</taxon>
        <taxon>Lactucinae</taxon>
        <taxon>Lactuca</taxon>
    </lineage>
</organism>
<proteinExistence type="predicted"/>
<name>A0AAU9PCN1_9ASTR</name>
<dbReference type="AlphaFoldDB" id="A0AAU9PCN1"/>
<protein>
    <submittedName>
        <fullName evidence="1">Uncharacterized protein</fullName>
    </submittedName>
</protein>
<comment type="caution">
    <text evidence="1">The sequence shown here is derived from an EMBL/GenBank/DDBJ whole genome shotgun (WGS) entry which is preliminary data.</text>
</comment>
<evidence type="ECO:0000313" key="1">
    <source>
        <dbReference type="EMBL" id="CAH1447837.1"/>
    </source>
</evidence>
<evidence type="ECO:0000313" key="2">
    <source>
        <dbReference type="Proteomes" id="UP001157418"/>
    </source>
</evidence>